<sequence>MRRLSLLLWTLRSIKYSVFDIRFQTLQFLFLNIFEFLVKRKIFKAYYFGTPEYTHQD</sequence>
<dbReference type="Proteomes" id="UP000011115">
    <property type="component" value="Unassembled WGS sequence"/>
</dbReference>
<reference evidence="2" key="1">
    <citation type="journal article" date="2011" name="Nature">
        <title>Genome sequence and analysis of the tuber crop potato.</title>
        <authorList>
            <consortium name="The Potato Genome Sequencing Consortium"/>
        </authorList>
    </citation>
    <scope>NUCLEOTIDE SEQUENCE [LARGE SCALE GENOMIC DNA]</scope>
    <source>
        <strain evidence="2">cv. DM1-3 516 R44</strain>
    </source>
</reference>
<organism evidence="1 2">
    <name type="scientific">Solanum tuberosum</name>
    <name type="common">Potato</name>
    <dbReference type="NCBI Taxonomy" id="4113"/>
    <lineage>
        <taxon>Eukaryota</taxon>
        <taxon>Viridiplantae</taxon>
        <taxon>Streptophyta</taxon>
        <taxon>Embryophyta</taxon>
        <taxon>Tracheophyta</taxon>
        <taxon>Spermatophyta</taxon>
        <taxon>Magnoliopsida</taxon>
        <taxon>eudicotyledons</taxon>
        <taxon>Gunneridae</taxon>
        <taxon>Pentapetalae</taxon>
        <taxon>asterids</taxon>
        <taxon>lamiids</taxon>
        <taxon>Solanales</taxon>
        <taxon>Solanaceae</taxon>
        <taxon>Solanoideae</taxon>
        <taxon>Solaneae</taxon>
        <taxon>Solanum</taxon>
    </lineage>
</organism>
<proteinExistence type="predicted"/>
<dbReference type="Gramene" id="PGSC0003DMT400081341">
    <property type="protein sequence ID" value="PGSC0003DMT400081341"/>
    <property type="gene ID" value="PGSC0003DMG400031802"/>
</dbReference>
<evidence type="ECO:0000313" key="1">
    <source>
        <dbReference type="EnsemblPlants" id="PGSC0003DMT400081341"/>
    </source>
</evidence>
<dbReference type="EnsemblPlants" id="PGSC0003DMT400081341">
    <property type="protein sequence ID" value="PGSC0003DMT400081341"/>
    <property type="gene ID" value="PGSC0003DMG400031802"/>
</dbReference>
<accession>M1D4L8</accession>
<gene>
    <name evidence="1" type="primary">LOC102589391</name>
</gene>
<dbReference type="AlphaFoldDB" id="M1D4L8"/>
<reference evidence="1" key="2">
    <citation type="submission" date="2015-06" db="UniProtKB">
        <authorList>
            <consortium name="EnsemblPlants"/>
        </authorList>
    </citation>
    <scope>IDENTIFICATION</scope>
    <source>
        <strain evidence="1">DM1-3 516 R44</strain>
    </source>
</reference>
<evidence type="ECO:0000313" key="2">
    <source>
        <dbReference type="Proteomes" id="UP000011115"/>
    </source>
</evidence>
<dbReference type="HOGENOM" id="CLU_3000260_0_0_1"/>
<name>M1D4L8_SOLTU</name>
<dbReference type="ExpressionAtlas" id="M1D4L8">
    <property type="expression patterns" value="baseline"/>
</dbReference>
<protein>
    <submittedName>
        <fullName evidence="1">Serine-threonine protein kinase, plant-type</fullName>
    </submittedName>
</protein>
<keyword evidence="2" id="KW-1185">Reference proteome</keyword>
<dbReference type="OrthoDB" id="1394818at2759"/>